<dbReference type="AlphaFoldDB" id="A0A3A8B1F5"/>
<sequence>MQFPGPVVLIGGNGDIGKRLVPMLLDHLACPILLVSRNAGTSHETVEALQLDIAAEDATYKLPPGATVVNLIQAKPPAVAA</sequence>
<reference evidence="1 2" key="1">
    <citation type="submission" date="2018-09" db="EMBL/GenBank/DDBJ databases">
        <title>Roseovarius spongiae sp. nov., isolated from a marine sponge.</title>
        <authorList>
            <person name="Zhuang L."/>
            <person name="Luo L."/>
        </authorList>
    </citation>
    <scope>NUCLEOTIDE SEQUENCE [LARGE SCALE GENOMIC DNA]</scope>
    <source>
        <strain evidence="1 2">HN-E21</strain>
    </source>
</reference>
<accession>A0A3A8B1F5</accession>
<dbReference type="EMBL" id="RAPE01000010">
    <property type="protein sequence ID" value="RKF12300.1"/>
    <property type="molecule type" value="Genomic_DNA"/>
</dbReference>
<dbReference type="SUPFAM" id="SSF51735">
    <property type="entry name" value="NAD(P)-binding Rossmann-fold domains"/>
    <property type="match status" value="1"/>
</dbReference>
<name>A0A3A8B1F5_9RHOB</name>
<gene>
    <name evidence="1" type="ORF">D6850_18940</name>
</gene>
<keyword evidence="2" id="KW-1185">Reference proteome</keyword>
<proteinExistence type="predicted"/>
<protein>
    <submittedName>
        <fullName evidence="1">Uncharacterized protein</fullName>
    </submittedName>
</protein>
<dbReference type="InterPro" id="IPR036291">
    <property type="entry name" value="NAD(P)-bd_dom_sf"/>
</dbReference>
<evidence type="ECO:0000313" key="1">
    <source>
        <dbReference type="EMBL" id="RKF12300.1"/>
    </source>
</evidence>
<organism evidence="1 2">
    <name type="scientific">Roseovarius spongiae</name>
    <dbReference type="NCBI Taxonomy" id="2320272"/>
    <lineage>
        <taxon>Bacteria</taxon>
        <taxon>Pseudomonadati</taxon>
        <taxon>Pseudomonadota</taxon>
        <taxon>Alphaproteobacteria</taxon>
        <taxon>Rhodobacterales</taxon>
        <taxon>Roseobacteraceae</taxon>
        <taxon>Roseovarius</taxon>
    </lineage>
</organism>
<dbReference type="Proteomes" id="UP000281128">
    <property type="component" value="Unassembled WGS sequence"/>
</dbReference>
<evidence type="ECO:0000313" key="2">
    <source>
        <dbReference type="Proteomes" id="UP000281128"/>
    </source>
</evidence>
<dbReference type="Gene3D" id="3.40.50.720">
    <property type="entry name" value="NAD(P)-binding Rossmann-like Domain"/>
    <property type="match status" value="1"/>
</dbReference>
<comment type="caution">
    <text evidence="1">The sequence shown here is derived from an EMBL/GenBank/DDBJ whole genome shotgun (WGS) entry which is preliminary data.</text>
</comment>